<protein>
    <submittedName>
        <fullName evidence="2">Uncharacterized protein</fullName>
    </submittedName>
</protein>
<reference evidence="2" key="1">
    <citation type="submission" date="2022-11" db="UniProtKB">
        <authorList>
            <consortium name="WormBaseParasite"/>
        </authorList>
    </citation>
    <scope>IDENTIFICATION</scope>
</reference>
<evidence type="ECO:0000313" key="1">
    <source>
        <dbReference type="Proteomes" id="UP000887565"/>
    </source>
</evidence>
<name>A0A915L430_ROMCU</name>
<dbReference type="AlphaFoldDB" id="A0A915L430"/>
<accession>A0A915L430</accession>
<dbReference type="Proteomes" id="UP000887565">
    <property type="component" value="Unplaced"/>
</dbReference>
<evidence type="ECO:0000313" key="2">
    <source>
        <dbReference type="WBParaSite" id="nRc.2.0.1.t44524-RA"/>
    </source>
</evidence>
<keyword evidence="1" id="KW-1185">Reference proteome</keyword>
<sequence length="63" mass="7183">MLLISSFVRASSQILVSECRSTSQVAFKQREMHDKLRCVKSMVGVQTVISERRREQSANKLKA</sequence>
<dbReference type="WBParaSite" id="nRc.2.0.1.t44524-RA">
    <property type="protein sequence ID" value="nRc.2.0.1.t44524-RA"/>
    <property type="gene ID" value="nRc.2.0.1.g44524"/>
</dbReference>
<organism evidence="1 2">
    <name type="scientific">Romanomermis culicivorax</name>
    <name type="common">Nematode worm</name>
    <dbReference type="NCBI Taxonomy" id="13658"/>
    <lineage>
        <taxon>Eukaryota</taxon>
        <taxon>Metazoa</taxon>
        <taxon>Ecdysozoa</taxon>
        <taxon>Nematoda</taxon>
        <taxon>Enoplea</taxon>
        <taxon>Dorylaimia</taxon>
        <taxon>Mermithida</taxon>
        <taxon>Mermithoidea</taxon>
        <taxon>Mermithidae</taxon>
        <taxon>Romanomermis</taxon>
    </lineage>
</organism>
<proteinExistence type="predicted"/>